<dbReference type="SUPFAM" id="SSF46785">
    <property type="entry name" value="Winged helix' DNA-binding domain"/>
    <property type="match status" value="1"/>
</dbReference>
<dbReference type="Pfam" id="PF00009">
    <property type="entry name" value="GTP_EFTU"/>
    <property type="match status" value="1"/>
</dbReference>
<keyword evidence="1" id="KW-0547">Nucleotide-binding</keyword>
<keyword evidence="1" id="KW-0342">GTP-binding</keyword>
<evidence type="ECO:0000259" key="3">
    <source>
        <dbReference type="Pfam" id="PF03144"/>
    </source>
</evidence>
<dbReference type="InterPro" id="IPR000795">
    <property type="entry name" value="T_Tr_GTP-bd_dom"/>
</dbReference>
<feature type="domain" description="Translation elongation factor EFTu-like" evidence="3">
    <location>
        <begin position="124"/>
        <end position="191"/>
    </location>
</feature>
<dbReference type="EMBL" id="JACHJB010000004">
    <property type="protein sequence ID" value="MBB6351181.1"/>
    <property type="molecule type" value="Genomic_DNA"/>
</dbReference>
<sequence>MTNMLAGVGPVPAVMMVVAADEGWMPQSAEHLAVIDALGMAHGLLVVTRSDRADPSLAVEEARSELAGTCLGDIEAVTVSSTTGQGIDDLVKALDRLVSDLPPAQPDAPVRLWIDRVFTVKGMGTVVTGTLPDGKVSVGDELVLSPSGRRVRVRGLESLKRKVTSASGVSRVALNLKGTELSDTVRGMALTTPDQWTATRSLDVRLRGLTNDEVGRECILHIGSAAVAVRVRRLGKEFARLTLAQAAPFHVGDRAILRDPGSRRIAGVTVLDVRPPSLSGRGAAAAACRELASWPEAPTGRELLRRHQYLKKSDFALMGRQAEGHHAAGDWLVDPARWAVLGGQLTRLVGEYAGKNPLAPSLPVDIAKQALGLPDRRLVEALVQPPMRVETGRIHRPAATPQLPEAVAAAVRRLEDELATAPFRAPDTARLVELGLTSKAVIAAARVGALLRLAEGVVLPLGAEQAAVEILSTLPQPFTASEARSALDTTRRVAIPLLEYLDDKGHTVRVDSTTRRVRLRTGKP</sequence>
<keyword evidence="5" id="KW-0251">Elongation factor</keyword>
<keyword evidence="6" id="KW-1185">Reference proteome</keyword>
<keyword evidence="5" id="KW-0648">Protein biosynthesis</keyword>
<dbReference type="InterPro" id="IPR015191">
    <property type="entry name" value="SelB_WHD4"/>
</dbReference>
<dbReference type="Pfam" id="PF03144">
    <property type="entry name" value="GTP_EFTU_D2"/>
    <property type="match status" value="1"/>
</dbReference>
<dbReference type="GO" id="GO:0003746">
    <property type="term" value="F:translation elongation factor activity"/>
    <property type="evidence" value="ECO:0007669"/>
    <property type="project" value="UniProtKB-KW"/>
</dbReference>
<evidence type="ECO:0000313" key="6">
    <source>
        <dbReference type="Proteomes" id="UP000583800"/>
    </source>
</evidence>
<feature type="domain" description="Elongation factor SelB fourth winged-helix" evidence="4">
    <location>
        <begin position="470"/>
        <end position="511"/>
    </location>
</feature>
<dbReference type="InterPro" id="IPR036388">
    <property type="entry name" value="WH-like_DNA-bd_sf"/>
</dbReference>
<accession>A0A7X0CBP8</accession>
<proteinExistence type="predicted"/>
<dbReference type="PANTHER" id="PTHR43721:SF11">
    <property type="entry name" value="SELENOCYSTEINE-SPECIFIC ELONGATION FACTOR"/>
    <property type="match status" value="1"/>
</dbReference>
<dbReference type="PANTHER" id="PTHR43721">
    <property type="entry name" value="ELONGATION FACTOR TU-RELATED"/>
    <property type="match status" value="1"/>
</dbReference>
<dbReference type="Gene3D" id="2.40.30.10">
    <property type="entry name" value="Translation factors"/>
    <property type="match status" value="1"/>
</dbReference>
<comment type="caution">
    <text evidence="5">The sequence shown here is derived from an EMBL/GenBank/DDBJ whole genome shotgun (WGS) entry which is preliminary data.</text>
</comment>
<dbReference type="Proteomes" id="UP000583800">
    <property type="component" value="Unassembled WGS sequence"/>
</dbReference>
<reference evidence="5 6" key="1">
    <citation type="submission" date="2020-08" db="EMBL/GenBank/DDBJ databases">
        <title>Sequencing the genomes of 1000 actinobacteria strains.</title>
        <authorList>
            <person name="Klenk H.-P."/>
        </authorList>
    </citation>
    <scope>NUCLEOTIDE SEQUENCE [LARGE SCALE GENOMIC DNA]</scope>
    <source>
        <strain evidence="5 6">DSM 45913</strain>
    </source>
</reference>
<dbReference type="GO" id="GO:0005525">
    <property type="term" value="F:GTP binding"/>
    <property type="evidence" value="ECO:0007669"/>
    <property type="project" value="UniProtKB-KW"/>
</dbReference>
<organism evidence="5 6">
    <name type="scientific">Nonomuraea muscovyensis</name>
    <dbReference type="NCBI Taxonomy" id="1124761"/>
    <lineage>
        <taxon>Bacteria</taxon>
        <taxon>Bacillati</taxon>
        <taxon>Actinomycetota</taxon>
        <taxon>Actinomycetes</taxon>
        <taxon>Streptosporangiales</taxon>
        <taxon>Streptosporangiaceae</taxon>
        <taxon>Nonomuraea</taxon>
    </lineage>
</organism>
<dbReference type="InterPro" id="IPR027417">
    <property type="entry name" value="P-loop_NTPase"/>
</dbReference>
<dbReference type="GO" id="GO:0001514">
    <property type="term" value="P:selenocysteine incorporation"/>
    <property type="evidence" value="ECO:0007669"/>
    <property type="project" value="InterPro"/>
</dbReference>
<dbReference type="GO" id="GO:0005737">
    <property type="term" value="C:cytoplasm"/>
    <property type="evidence" value="ECO:0007669"/>
    <property type="project" value="InterPro"/>
</dbReference>
<gene>
    <name evidence="5" type="ORF">FHU36_007764</name>
</gene>
<dbReference type="SUPFAM" id="SSF50447">
    <property type="entry name" value="Translation proteins"/>
    <property type="match status" value="1"/>
</dbReference>
<protein>
    <submittedName>
        <fullName evidence="5">Selenocysteine-specific elongation factor</fullName>
    </submittedName>
</protein>
<evidence type="ECO:0000313" key="5">
    <source>
        <dbReference type="EMBL" id="MBB6351181.1"/>
    </source>
</evidence>
<dbReference type="SUPFAM" id="SSF52540">
    <property type="entry name" value="P-loop containing nucleoside triphosphate hydrolases"/>
    <property type="match status" value="1"/>
</dbReference>
<feature type="domain" description="Tr-type G" evidence="2">
    <location>
        <begin position="3"/>
        <end position="98"/>
    </location>
</feature>
<dbReference type="AlphaFoldDB" id="A0A7X0CBP8"/>
<evidence type="ECO:0000256" key="1">
    <source>
        <dbReference type="ARBA" id="ARBA00023134"/>
    </source>
</evidence>
<dbReference type="Pfam" id="PF09107">
    <property type="entry name" value="WHD_3rd_SelB"/>
    <property type="match status" value="1"/>
</dbReference>
<dbReference type="InterPro" id="IPR050055">
    <property type="entry name" value="EF-Tu_GTPase"/>
</dbReference>
<dbReference type="Gene3D" id="1.10.10.10">
    <property type="entry name" value="Winged helix-like DNA-binding domain superfamily/Winged helix DNA-binding domain"/>
    <property type="match status" value="1"/>
</dbReference>
<dbReference type="Gene3D" id="3.40.50.300">
    <property type="entry name" value="P-loop containing nucleotide triphosphate hydrolases"/>
    <property type="match status" value="1"/>
</dbReference>
<evidence type="ECO:0000259" key="2">
    <source>
        <dbReference type="Pfam" id="PF00009"/>
    </source>
</evidence>
<dbReference type="InterPro" id="IPR036390">
    <property type="entry name" value="WH_DNA-bd_sf"/>
</dbReference>
<dbReference type="GO" id="GO:0003924">
    <property type="term" value="F:GTPase activity"/>
    <property type="evidence" value="ECO:0007669"/>
    <property type="project" value="InterPro"/>
</dbReference>
<name>A0A7X0CBP8_9ACTN</name>
<dbReference type="GO" id="GO:0003723">
    <property type="term" value="F:RNA binding"/>
    <property type="evidence" value="ECO:0007669"/>
    <property type="project" value="InterPro"/>
</dbReference>
<dbReference type="InterPro" id="IPR004161">
    <property type="entry name" value="EFTu-like_2"/>
</dbReference>
<evidence type="ECO:0000259" key="4">
    <source>
        <dbReference type="Pfam" id="PF09107"/>
    </source>
</evidence>
<dbReference type="InterPro" id="IPR009000">
    <property type="entry name" value="Transl_B-barrel_sf"/>
</dbReference>